<dbReference type="PROSITE" id="PS50090">
    <property type="entry name" value="MYB_LIKE"/>
    <property type="match status" value="1"/>
</dbReference>
<sequence length="135" mass="14589">MDFSEVLEQISGIIYCAKTAVAPRASKPMRASTWTAAEDAALSSVMRARPCTPWADIAAAVSTQARCPLRAGSQVSQHWRRVLSFRLGDDAFSAEEDHKLRLLRADGLADSEIAAALATTELAVRLRAVEMGLSE</sequence>
<proteinExistence type="predicted"/>
<evidence type="ECO:0000313" key="3">
    <source>
        <dbReference type="EMBL" id="KAH0570939.1"/>
    </source>
</evidence>
<dbReference type="EMBL" id="AUWU02000007">
    <property type="protein sequence ID" value="KAH0570937.1"/>
    <property type="molecule type" value="Genomic_DNA"/>
</dbReference>
<evidence type="ECO:0000313" key="4">
    <source>
        <dbReference type="Proteomes" id="UP000018208"/>
    </source>
</evidence>
<protein>
    <submittedName>
        <fullName evidence="2">Myb-like DNA-binding domain-containing protein</fullName>
    </submittedName>
</protein>
<dbReference type="SUPFAM" id="SSF46689">
    <property type="entry name" value="Homeodomain-like"/>
    <property type="match status" value="1"/>
</dbReference>
<dbReference type="AlphaFoldDB" id="A0A9P8RVY9"/>
<feature type="domain" description="Myb-like" evidence="1">
    <location>
        <begin position="26"/>
        <end position="83"/>
    </location>
</feature>
<dbReference type="InterPro" id="IPR009057">
    <property type="entry name" value="Homeodomain-like_sf"/>
</dbReference>
<dbReference type="InterPro" id="IPR001005">
    <property type="entry name" value="SANT/Myb"/>
</dbReference>
<keyword evidence="4" id="KW-1185">Reference proteome</keyword>
<reference evidence="2" key="2">
    <citation type="submission" date="2020-12" db="EMBL/GenBank/DDBJ databases">
        <title>New Spironucleus salmonicida genome in near-complete chromosomes.</title>
        <authorList>
            <person name="Xu F."/>
            <person name="Kurt Z."/>
            <person name="Jimenez-Gonzalez A."/>
            <person name="Astvaldsson A."/>
            <person name="Andersson J.O."/>
            <person name="Svard S.G."/>
        </authorList>
    </citation>
    <scope>NUCLEOTIDE SEQUENCE</scope>
    <source>
        <strain evidence="2">ATCC 50377</strain>
    </source>
</reference>
<accession>A0A9P8RVY9</accession>
<gene>
    <name evidence="2" type="ORF">SS50377_27230</name>
    <name evidence="3" type="ORF">SS50377_27232</name>
</gene>
<dbReference type="GeneID" id="94301253"/>
<dbReference type="Gene3D" id="1.10.10.60">
    <property type="entry name" value="Homeodomain-like"/>
    <property type="match status" value="1"/>
</dbReference>
<dbReference type="GO" id="GO:0003677">
    <property type="term" value="F:DNA binding"/>
    <property type="evidence" value="ECO:0007669"/>
    <property type="project" value="UniProtKB-KW"/>
</dbReference>
<dbReference type="RefSeq" id="XP_067761710.1">
    <property type="nucleotide sequence ID" value="XM_067911023.1"/>
</dbReference>
<dbReference type="EMBL" id="AUWU02000007">
    <property type="protein sequence ID" value="KAH0570939.1"/>
    <property type="molecule type" value="Genomic_DNA"/>
</dbReference>
<evidence type="ECO:0000259" key="1">
    <source>
        <dbReference type="PROSITE" id="PS50090"/>
    </source>
</evidence>
<evidence type="ECO:0000313" key="2">
    <source>
        <dbReference type="EMBL" id="KAH0570937.1"/>
    </source>
</evidence>
<dbReference type="Proteomes" id="UP000018208">
    <property type="component" value="Unassembled WGS sequence"/>
</dbReference>
<organism evidence="2 4">
    <name type="scientific">Spironucleus salmonicida</name>
    <dbReference type="NCBI Taxonomy" id="348837"/>
    <lineage>
        <taxon>Eukaryota</taxon>
        <taxon>Metamonada</taxon>
        <taxon>Diplomonadida</taxon>
        <taxon>Hexamitidae</taxon>
        <taxon>Hexamitinae</taxon>
        <taxon>Spironucleus</taxon>
    </lineage>
</organism>
<comment type="caution">
    <text evidence="2">The sequence shown here is derived from an EMBL/GenBank/DDBJ whole genome shotgun (WGS) entry which is preliminary data.</text>
</comment>
<dbReference type="KEGG" id="ssao:94301253"/>
<name>A0A9P8RVY9_9EUKA</name>
<reference evidence="2" key="1">
    <citation type="journal article" date="2014" name="PLoS Genet.">
        <title>The Genome of Spironucleus salmonicida Highlights a Fish Pathogen Adapted to Fluctuating Environments.</title>
        <authorList>
            <person name="Xu F."/>
            <person name="Jerlstrom-Hultqvist J."/>
            <person name="Einarsson E."/>
            <person name="Astvaldsson A."/>
            <person name="Svard S.G."/>
            <person name="Andersson J.O."/>
        </authorList>
    </citation>
    <scope>NUCLEOTIDE SEQUENCE</scope>
    <source>
        <strain evidence="2">ATCC 50377</strain>
    </source>
</reference>
<keyword evidence="2" id="KW-0238">DNA-binding</keyword>
<dbReference type="Pfam" id="PF13921">
    <property type="entry name" value="Myb_DNA-bind_6"/>
    <property type="match status" value="1"/>
</dbReference>